<evidence type="ECO:0000313" key="2">
    <source>
        <dbReference type="Proteomes" id="UP000029725"/>
    </source>
</evidence>
<evidence type="ECO:0000313" key="1">
    <source>
        <dbReference type="EMBL" id="KGG51327.1"/>
    </source>
</evidence>
<reference evidence="1 2" key="1">
    <citation type="submission" date="2014-04" db="EMBL/GenBank/DDBJ databases">
        <title>A new species of microsporidia sheds light on the evolution of extreme parasitism.</title>
        <authorList>
            <person name="Haag K.L."/>
            <person name="James T.Y."/>
            <person name="Larsson R."/>
            <person name="Schaer T.M."/>
            <person name="Refardt D."/>
            <person name="Pombert J.-F."/>
            <person name="Ebert D."/>
        </authorList>
    </citation>
    <scope>NUCLEOTIDE SEQUENCE [LARGE SCALE GENOMIC DNA]</scope>
    <source>
        <strain evidence="1 2">UGP3</strain>
        <tissue evidence="1">Spores</tissue>
    </source>
</reference>
<dbReference type="Proteomes" id="UP000029725">
    <property type="component" value="Unassembled WGS sequence"/>
</dbReference>
<dbReference type="VEuPathDB" id="MicrosporidiaDB:DI09_398p10"/>
<accession>A0A098VQM7</accession>
<gene>
    <name evidence="1" type="ORF">DI09_398p10</name>
</gene>
<dbReference type="HOGENOM" id="CLU_2622542_0_0_1"/>
<proteinExistence type="predicted"/>
<organism evidence="1 2">
    <name type="scientific">Mitosporidium daphniae</name>
    <dbReference type="NCBI Taxonomy" id="1485682"/>
    <lineage>
        <taxon>Eukaryota</taxon>
        <taxon>Fungi</taxon>
        <taxon>Fungi incertae sedis</taxon>
        <taxon>Microsporidia</taxon>
        <taxon>Mitosporidium</taxon>
    </lineage>
</organism>
<dbReference type="EMBL" id="JMKJ01000328">
    <property type="protein sequence ID" value="KGG51327.1"/>
    <property type="molecule type" value="Genomic_DNA"/>
</dbReference>
<comment type="caution">
    <text evidence="1">The sequence shown here is derived from an EMBL/GenBank/DDBJ whole genome shotgun (WGS) entry which is preliminary data.</text>
</comment>
<dbReference type="AlphaFoldDB" id="A0A098VQM7"/>
<sequence length="78" mass="8803">MYLGVLGSVDWVTWHDADDPVTSLMCTKTSLWLTDFVPSLKNQWIEDSRLNSSGSKDQNVRELNSIEENFVDSRGGIP</sequence>
<name>A0A098VQM7_9MICR</name>
<keyword evidence="2" id="KW-1185">Reference proteome</keyword>
<protein>
    <submittedName>
        <fullName evidence="1">Uncharacterized protein</fullName>
    </submittedName>
</protein>